<sequence length="64" mass="7004">MPICSICNLSNEALQAFTNCAGVRRHGYAANFVAITMSLVCLPGNSLMNFPRSFSLWPFNLPVP</sequence>
<dbReference type="AlphaFoldDB" id="A0A2P2K7K6"/>
<name>A0A2P2K7K6_RHIMU</name>
<proteinExistence type="predicted"/>
<accession>A0A2P2K7K6</accession>
<reference evidence="1" key="1">
    <citation type="submission" date="2018-02" db="EMBL/GenBank/DDBJ databases">
        <title>Rhizophora mucronata_Transcriptome.</title>
        <authorList>
            <person name="Meera S.P."/>
            <person name="Sreeshan A."/>
            <person name="Augustine A."/>
        </authorList>
    </citation>
    <scope>NUCLEOTIDE SEQUENCE</scope>
    <source>
        <tissue evidence="1">Leaf</tissue>
    </source>
</reference>
<organism evidence="1">
    <name type="scientific">Rhizophora mucronata</name>
    <name type="common">Asiatic mangrove</name>
    <dbReference type="NCBI Taxonomy" id="61149"/>
    <lineage>
        <taxon>Eukaryota</taxon>
        <taxon>Viridiplantae</taxon>
        <taxon>Streptophyta</taxon>
        <taxon>Embryophyta</taxon>
        <taxon>Tracheophyta</taxon>
        <taxon>Spermatophyta</taxon>
        <taxon>Magnoliopsida</taxon>
        <taxon>eudicotyledons</taxon>
        <taxon>Gunneridae</taxon>
        <taxon>Pentapetalae</taxon>
        <taxon>rosids</taxon>
        <taxon>fabids</taxon>
        <taxon>Malpighiales</taxon>
        <taxon>Rhizophoraceae</taxon>
        <taxon>Rhizophora</taxon>
    </lineage>
</organism>
<dbReference type="EMBL" id="GGEC01021246">
    <property type="protein sequence ID" value="MBX01730.1"/>
    <property type="molecule type" value="Transcribed_RNA"/>
</dbReference>
<protein>
    <submittedName>
        <fullName evidence="1">Uncharacterized protein MANES_01G038700</fullName>
    </submittedName>
</protein>
<evidence type="ECO:0000313" key="1">
    <source>
        <dbReference type="EMBL" id="MBX01730.1"/>
    </source>
</evidence>